<protein>
    <submittedName>
        <fullName evidence="4">Cytochrome P450 monooxygenase</fullName>
    </submittedName>
</protein>
<keyword evidence="2" id="KW-0479">Metal-binding</keyword>
<keyword evidence="3" id="KW-0408">Iron</keyword>
<accession>A0A8H5QWE9</accession>
<dbReference type="SUPFAM" id="SSF48264">
    <property type="entry name" value="Cytochrome P450"/>
    <property type="match status" value="1"/>
</dbReference>
<keyword evidence="4" id="KW-0560">Oxidoreductase</keyword>
<dbReference type="GO" id="GO:0020037">
    <property type="term" value="F:heme binding"/>
    <property type="evidence" value="ECO:0007669"/>
    <property type="project" value="InterPro"/>
</dbReference>
<organism evidence="4 5">
    <name type="scientific">Fusarium tjaetaba</name>
    <dbReference type="NCBI Taxonomy" id="1567544"/>
    <lineage>
        <taxon>Eukaryota</taxon>
        <taxon>Fungi</taxon>
        <taxon>Dikarya</taxon>
        <taxon>Ascomycota</taxon>
        <taxon>Pezizomycotina</taxon>
        <taxon>Sordariomycetes</taxon>
        <taxon>Hypocreomycetidae</taxon>
        <taxon>Hypocreales</taxon>
        <taxon>Nectriaceae</taxon>
        <taxon>Fusarium</taxon>
        <taxon>Fusarium fujikuroi species complex</taxon>
    </lineage>
</organism>
<dbReference type="InterPro" id="IPR001128">
    <property type="entry name" value="Cyt_P450"/>
</dbReference>
<dbReference type="GO" id="GO:0004497">
    <property type="term" value="F:monooxygenase activity"/>
    <property type="evidence" value="ECO:0007669"/>
    <property type="project" value="UniProtKB-KW"/>
</dbReference>
<proteinExistence type="predicted"/>
<dbReference type="GeneID" id="59296582"/>
<keyword evidence="4" id="KW-0503">Monooxygenase</keyword>
<keyword evidence="5" id="KW-1185">Reference proteome</keyword>
<sequence>MAHLAGDIARVGPNDFITSDPDLMKHMLNVRTRYKGSNWYDAMHLDPTKHNVLYQRNDDLHAITRSKMAAAYSGKEVDNIETTVDENVERLLELLDYEYISEDIPFDFGYKAQYFTLDVISALGFGEAFGDLETDSNVNGYITATKESMLTIITTTVMPWLIKLLQLPIFKSILPSEMDKAGVGRVMVIAKKVAAERFGPNPKFQRGMIGSLAGADTTATAIRANLLYITSNPRVVHAMRAEIDNAKSSHPIVTDAEARAMPYL</sequence>
<dbReference type="InterPro" id="IPR036396">
    <property type="entry name" value="Cyt_P450_sf"/>
</dbReference>
<gene>
    <name evidence="4" type="ORF">FTJAE_11376</name>
</gene>
<evidence type="ECO:0000256" key="1">
    <source>
        <dbReference type="ARBA" id="ARBA00022617"/>
    </source>
</evidence>
<dbReference type="EMBL" id="JAAQRI010000281">
    <property type="protein sequence ID" value="KAF5621036.1"/>
    <property type="molecule type" value="Genomic_DNA"/>
</dbReference>
<name>A0A8H5QWE9_9HYPO</name>
<dbReference type="PANTHER" id="PTHR24305">
    <property type="entry name" value="CYTOCHROME P450"/>
    <property type="match status" value="1"/>
</dbReference>
<dbReference type="GO" id="GO:0016705">
    <property type="term" value="F:oxidoreductase activity, acting on paired donors, with incorporation or reduction of molecular oxygen"/>
    <property type="evidence" value="ECO:0007669"/>
    <property type="project" value="InterPro"/>
</dbReference>
<dbReference type="Proteomes" id="UP000530670">
    <property type="component" value="Unassembled WGS sequence"/>
</dbReference>
<evidence type="ECO:0000313" key="5">
    <source>
        <dbReference type="Proteomes" id="UP000530670"/>
    </source>
</evidence>
<dbReference type="PANTHER" id="PTHR24305:SF168">
    <property type="entry name" value="P450, PUTATIVE (EUROFUNG)-RELATED"/>
    <property type="match status" value="1"/>
</dbReference>
<dbReference type="RefSeq" id="XP_037201447.1">
    <property type="nucleotide sequence ID" value="XM_037344312.1"/>
</dbReference>
<evidence type="ECO:0000313" key="4">
    <source>
        <dbReference type="EMBL" id="KAF5621036.1"/>
    </source>
</evidence>
<evidence type="ECO:0000256" key="2">
    <source>
        <dbReference type="ARBA" id="ARBA00022723"/>
    </source>
</evidence>
<keyword evidence="1" id="KW-0349">Heme</keyword>
<dbReference type="OrthoDB" id="1470350at2759"/>
<evidence type="ECO:0000256" key="3">
    <source>
        <dbReference type="ARBA" id="ARBA00023004"/>
    </source>
</evidence>
<dbReference type="AlphaFoldDB" id="A0A8H5QWE9"/>
<dbReference type="InterPro" id="IPR050121">
    <property type="entry name" value="Cytochrome_P450_monoxygenase"/>
</dbReference>
<dbReference type="GO" id="GO:0005506">
    <property type="term" value="F:iron ion binding"/>
    <property type="evidence" value="ECO:0007669"/>
    <property type="project" value="InterPro"/>
</dbReference>
<reference evidence="4 5" key="1">
    <citation type="submission" date="2020-05" db="EMBL/GenBank/DDBJ databases">
        <title>Identification and distribution of gene clusters putatively required for synthesis of sphingolipid metabolism inhibitors in phylogenetically diverse species of the filamentous fungus Fusarium.</title>
        <authorList>
            <person name="Kim H.-S."/>
            <person name="Busman M."/>
            <person name="Brown D.W."/>
            <person name="Divon H."/>
            <person name="Uhlig S."/>
            <person name="Proctor R.H."/>
        </authorList>
    </citation>
    <scope>NUCLEOTIDE SEQUENCE [LARGE SCALE GENOMIC DNA]</scope>
    <source>
        <strain evidence="4 5">NRRL 66243</strain>
    </source>
</reference>
<dbReference type="Gene3D" id="1.10.630.10">
    <property type="entry name" value="Cytochrome P450"/>
    <property type="match status" value="2"/>
</dbReference>
<comment type="caution">
    <text evidence="4">The sequence shown here is derived from an EMBL/GenBank/DDBJ whole genome shotgun (WGS) entry which is preliminary data.</text>
</comment>
<dbReference type="Pfam" id="PF00067">
    <property type="entry name" value="p450"/>
    <property type="match status" value="2"/>
</dbReference>